<gene>
    <name evidence="1" type="ORF">HPB52_017841</name>
</gene>
<reference evidence="1" key="1">
    <citation type="journal article" date="2020" name="Cell">
        <title>Large-Scale Comparative Analyses of Tick Genomes Elucidate Their Genetic Diversity and Vector Capacities.</title>
        <authorList>
            <consortium name="Tick Genome and Microbiome Consortium (TIGMIC)"/>
            <person name="Jia N."/>
            <person name="Wang J."/>
            <person name="Shi W."/>
            <person name="Du L."/>
            <person name="Sun Y."/>
            <person name="Zhan W."/>
            <person name="Jiang J.F."/>
            <person name="Wang Q."/>
            <person name="Zhang B."/>
            <person name="Ji P."/>
            <person name="Bell-Sakyi L."/>
            <person name="Cui X.M."/>
            <person name="Yuan T.T."/>
            <person name="Jiang B.G."/>
            <person name="Yang W.F."/>
            <person name="Lam T.T."/>
            <person name="Chang Q.C."/>
            <person name="Ding S.J."/>
            <person name="Wang X.J."/>
            <person name="Zhu J.G."/>
            <person name="Ruan X.D."/>
            <person name="Zhao L."/>
            <person name="Wei J.T."/>
            <person name="Ye R.Z."/>
            <person name="Que T.C."/>
            <person name="Du C.H."/>
            <person name="Zhou Y.H."/>
            <person name="Cheng J.X."/>
            <person name="Dai P.F."/>
            <person name="Guo W.B."/>
            <person name="Han X.H."/>
            <person name="Huang E.J."/>
            <person name="Li L.F."/>
            <person name="Wei W."/>
            <person name="Gao Y.C."/>
            <person name="Liu J.Z."/>
            <person name="Shao H.Z."/>
            <person name="Wang X."/>
            <person name="Wang C.C."/>
            <person name="Yang T.C."/>
            <person name="Huo Q.B."/>
            <person name="Li W."/>
            <person name="Chen H.Y."/>
            <person name="Chen S.E."/>
            <person name="Zhou L.G."/>
            <person name="Ni X.B."/>
            <person name="Tian J.H."/>
            <person name="Sheng Y."/>
            <person name="Liu T."/>
            <person name="Pan Y.S."/>
            <person name="Xia L.Y."/>
            <person name="Li J."/>
            <person name="Zhao F."/>
            <person name="Cao W.C."/>
        </authorList>
    </citation>
    <scope>NUCLEOTIDE SEQUENCE</scope>
    <source>
        <strain evidence="1">Rsan-2018</strain>
    </source>
</reference>
<dbReference type="AlphaFoldDB" id="A0A9D4SQJ4"/>
<comment type="caution">
    <text evidence="1">The sequence shown here is derived from an EMBL/GenBank/DDBJ whole genome shotgun (WGS) entry which is preliminary data.</text>
</comment>
<protein>
    <submittedName>
        <fullName evidence="1">Uncharacterized protein</fullName>
    </submittedName>
</protein>
<keyword evidence="2" id="KW-1185">Reference proteome</keyword>
<reference evidence="1" key="2">
    <citation type="submission" date="2021-09" db="EMBL/GenBank/DDBJ databases">
        <authorList>
            <person name="Jia N."/>
            <person name="Wang J."/>
            <person name="Shi W."/>
            <person name="Du L."/>
            <person name="Sun Y."/>
            <person name="Zhan W."/>
            <person name="Jiang J."/>
            <person name="Wang Q."/>
            <person name="Zhang B."/>
            <person name="Ji P."/>
            <person name="Sakyi L.B."/>
            <person name="Cui X."/>
            <person name="Yuan T."/>
            <person name="Jiang B."/>
            <person name="Yang W."/>
            <person name="Lam T.T.-Y."/>
            <person name="Chang Q."/>
            <person name="Ding S."/>
            <person name="Wang X."/>
            <person name="Zhu J."/>
            <person name="Ruan X."/>
            <person name="Zhao L."/>
            <person name="Wei J."/>
            <person name="Que T."/>
            <person name="Du C."/>
            <person name="Cheng J."/>
            <person name="Dai P."/>
            <person name="Han X."/>
            <person name="Huang E."/>
            <person name="Gao Y."/>
            <person name="Liu J."/>
            <person name="Shao H."/>
            <person name="Ye R."/>
            <person name="Li L."/>
            <person name="Wei W."/>
            <person name="Wang X."/>
            <person name="Wang C."/>
            <person name="Huo Q."/>
            <person name="Li W."/>
            <person name="Guo W."/>
            <person name="Chen H."/>
            <person name="Chen S."/>
            <person name="Zhou L."/>
            <person name="Zhou L."/>
            <person name="Ni X."/>
            <person name="Tian J."/>
            <person name="Zhou Y."/>
            <person name="Sheng Y."/>
            <person name="Liu T."/>
            <person name="Pan Y."/>
            <person name="Xia L."/>
            <person name="Li J."/>
            <person name="Zhao F."/>
            <person name="Cao W."/>
        </authorList>
    </citation>
    <scope>NUCLEOTIDE SEQUENCE</scope>
    <source>
        <strain evidence="1">Rsan-2018</strain>
        <tissue evidence="1">Larvae</tissue>
    </source>
</reference>
<accession>A0A9D4SQJ4</accession>
<name>A0A9D4SQJ4_RHISA</name>
<organism evidence="1 2">
    <name type="scientific">Rhipicephalus sanguineus</name>
    <name type="common">Brown dog tick</name>
    <name type="synonym">Ixodes sanguineus</name>
    <dbReference type="NCBI Taxonomy" id="34632"/>
    <lineage>
        <taxon>Eukaryota</taxon>
        <taxon>Metazoa</taxon>
        <taxon>Ecdysozoa</taxon>
        <taxon>Arthropoda</taxon>
        <taxon>Chelicerata</taxon>
        <taxon>Arachnida</taxon>
        <taxon>Acari</taxon>
        <taxon>Parasitiformes</taxon>
        <taxon>Ixodida</taxon>
        <taxon>Ixodoidea</taxon>
        <taxon>Ixodidae</taxon>
        <taxon>Rhipicephalinae</taxon>
        <taxon>Rhipicephalus</taxon>
        <taxon>Rhipicephalus</taxon>
    </lineage>
</organism>
<dbReference type="VEuPathDB" id="VectorBase:RSAN_034943"/>
<dbReference type="EMBL" id="JABSTV010001254">
    <property type="protein sequence ID" value="KAH7939816.1"/>
    <property type="molecule type" value="Genomic_DNA"/>
</dbReference>
<evidence type="ECO:0000313" key="2">
    <source>
        <dbReference type="Proteomes" id="UP000821837"/>
    </source>
</evidence>
<evidence type="ECO:0000313" key="1">
    <source>
        <dbReference type="EMBL" id="KAH7939816.1"/>
    </source>
</evidence>
<proteinExistence type="predicted"/>
<dbReference type="Proteomes" id="UP000821837">
    <property type="component" value="Chromosome 8"/>
</dbReference>
<sequence>MDQWGQDSYEIMYGKDMIAESTLTNFQSYVEGRLRDFVGADAVMLVTGFGDEDGISDGISDETEDGISD</sequence>